<proteinExistence type="predicted"/>
<feature type="region of interest" description="Disordered" evidence="1">
    <location>
        <begin position="119"/>
        <end position="142"/>
    </location>
</feature>
<evidence type="ECO:0000256" key="1">
    <source>
        <dbReference type="SAM" id="MobiDB-lite"/>
    </source>
</evidence>
<organism evidence="2 3">
    <name type="scientific">Streblomastix strix</name>
    <dbReference type="NCBI Taxonomy" id="222440"/>
    <lineage>
        <taxon>Eukaryota</taxon>
        <taxon>Metamonada</taxon>
        <taxon>Preaxostyla</taxon>
        <taxon>Oxymonadida</taxon>
        <taxon>Streblomastigidae</taxon>
        <taxon>Streblomastix</taxon>
    </lineage>
</organism>
<feature type="region of interest" description="Disordered" evidence="1">
    <location>
        <begin position="180"/>
        <end position="236"/>
    </location>
</feature>
<dbReference type="PANTHER" id="PTHR36812">
    <property type="entry name" value="NEUROFILAMENT TRIPLET M PROTEIN-LIKE PROTEIN"/>
    <property type="match status" value="1"/>
</dbReference>
<dbReference type="PANTHER" id="PTHR36812:SF9">
    <property type="entry name" value="MYB-LIKE PROTEIN X ISOFORM X1"/>
    <property type="match status" value="1"/>
</dbReference>
<sequence length="2362" mass="266622">MKHKHKFLTHFICSRRKRRQQKALKILAKRLFLISNIPRYNSEIKEWIDEDCLSMLLDKNEGACQQFCDAISHHLLVHHNCSGVFDALHILILDSPILLKIAMRSEIFQQSLNLLKSADTDDQKNDDDYENEFDSKNQTDSSDIFNFIDQSATYGGTVDVQGLPLQEDDNILSTMEYNINDLNGQDNENNNPDQQGSQDSFDDDDSDSDEDDDDDDLHQSNTNQSQSNNTKQKIEEKKEEIKEVIPDKITSNIYNTKKDENEDDLIHLNPNAVNQYFNDQDQQMEIPSRPLSAMSHLSMKPMIPQLPILRETGNQQTIGKMPTLVMVHQTNSNLNSGQRTYTAETKGRAQHTPLDTPNVNSGIDNQRQQNQNQIGGIQQDSNRKENDIKSGNNMMQSVGSLKGSLSQLQAPLISAAAAAMTTLIQFKGGDAKRYCEETGKQSGCITNIELVKKVGQTSGSTHSTAHIPLFTLIRQLMYERQFQQKKNFKAELASARDEGKITNELTREDDKLISIYDAKQSSYNYPFGIQIYQHQQLLQYNISSTFGQSPNNNSQQADFSPTRSTQSIAHNHESKITSSPNQQYPNYLPTQYNIPSIVAYMPTDVIGSALISSVNFKMAYRTVRIARTTVQFNLSDSGQDLFNSKLFEDVNKGNKVEKDNKLNSDSLLKISELKKINSYHQLKKRYPRPKPLKLALLDKNVLVALSFNGPLLKTAYMIEVNSTHVQKQRIKNVRQQWTRFCPQNGVGLGIVCAHGHHRTSGTERRLADLGSVTQYPSRTQVYSPVSFERDNQFNMDVLNNPRTNFADASYISLFPQSLSNLGLFVSFASLYTPTMIAPPRTALFSIELPSHTVEIFSLKHIADIFSQSYSKSSYQAVIPKYNFGGGTIEFNQDQTFKDDFTFPLQSPSQSKFSFNIGTYNQHTQQNSNPQTQQHSQLYSQSQYYYPYTTASSRQAGQQQPSQRWHLNANYITSGRQQISSTQEGDDQLTDIINEDEEQLGENEDNNQGKEKERKKVKFELKSKSPELLNLNYDSNEIIPEDEKLGLFTRFVNFFKSKTGSNGDDGYDPSLTKRMDKLGSRQVQELVISSNSFFIHTFKNNGNFNLSDGYTDFGFHTSYVTGSPSSVFAYIIGTSNGLLNNFASLTYSKENLAQKISKKLENEEKKLKKKAQKAAKKKGNNSDNYNKLNFQQDTNQNNSQQESDHEKQKCNESKLIELDKLFSDKIKNSWMKESERKKMRLHCALIKMAEATLSLTPPQEYRCRIAEALLSMDEMSFDQNFPLVDSMMLMKHNDPTVELTPYRNSHLYNTQQFQIGQQQQLPLQLSSFLGVDQRNRGLSTSSSSSSAIYTNAALQSQQTQVSNELNQVVSSIVPWGSQVVSDYQSPIMGLIWDTLRNIASTYEFDRIKGFGFGISRSSSQDQLHSFHRSYLKESGRAHSDMSVKSLSNVLESDEMRKSSSLIIPPLDINKTIQDQIQQQQIQQQSNVPQLIKSQSPLLLFDGNKYHPKRQSLIKNLETINSNINNFDSVNSTNFAAVEKSSIKNQSNLSQVELEQDSARVQQAFQQQNSAKVVQAGAKNAIIGDVDGNFSSMIFNEKQLKEFQQEQDEESNTDFDFIRFTSTPETTQILDNSYAVGEYKQQQNVNTQQSKSYLDEEDLSDPALYIIKKMLMKNIVLTSRPIPIGPKKLTKIAHILQLLSNYLRYCASSVTTVNTLTLFGELLTWIRASLSQTFLTFAQSASLICQFGANGIDIFKQMKQSKQSLFGTLSDLSRSQIFKSQTKKQNQFGNESLINLLDDVDFSINDGKNAYSPKIAKQIQIGSMASIGFDILPFLWECTAAFCTCLAELTLNCNDYHSAHFLLLLVFGKEPSTAVISNQIQVMESVRNQDDSKLSEDDQINVFANLFMFSPSLIILRLLRGAVQLIFRITQWNSTQRYIIDSFSAIIDESEDNGFEDEGGRVDESIKWPYSSLVPLICPGIGYLGKYLHPAKDDYANETVNMKGGGISNKFTQCGEDLQYFEPNKVTKMPIHNELSIINAKLPQRGTIWDREDEIKAFNKKHRDAIKNGVQIMSQDGDQLYNSEDEIYVDDSSSSLSSTSESSTSSLLSSSQSSSRSQSSSFSSSQQSSESSSSSSSSSDSDDNEKSSSDHHHKHKNRKKSRKKKSPNKKNKNQKEQSKKDEKNNKKHGKSKSKKNEKYLEREKTASSSTSASSSFSSSQSHSIKPLQKSPSDTSKSSNVHQNGTMPHQSSSNSQSSSCYSSSSQLTQILGDSVTVVQNAGKQGMNNKQQQQNKKLRSNNQQLSPSLQLDSNDSKSSVKQLTKVQSFEADNQEQDDEEIDKLQVKYSPSDSNRNNSNINVQLRN</sequence>
<feature type="compositionally biased region" description="Low complexity" evidence="1">
    <location>
        <begin position="2247"/>
        <end position="2263"/>
    </location>
</feature>
<dbReference type="EMBL" id="SNRW01000460">
    <property type="protein sequence ID" value="KAA6401008.1"/>
    <property type="molecule type" value="Genomic_DNA"/>
</dbReference>
<feature type="region of interest" description="Disordered" evidence="1">
    <location>
        <begin position="993"/>
        <end position="1015"/>
    </location>
</feature>
<feature type="region of interest" description="Disordered" evidence="1">
    <location>
        <begin position="2089"/>
        <end position="2263"/>
    </location>
</feature>
<feature type="compositionally biased region" description="Low complexity" evidence="1">
    <location>
        <begin position="219"/>
        <end position="231"/>
    </location>
</feature>
<feature type="compositionally biased region" description="Low complexity" evidence="1">
    <location>
        <begin position="362"/>
        <end position="380"/>
    </location>
</feature>
<reference evidence="2 3" key="1">
    <citation type="submission" date="2019-03" db="EMBL/GenBank/DDBJ databases">
        <title>Single cell metagenomics reveals metabolic interactions within the superorganism composed of flagellate Streblomastix strix and complex community of Bacteroidetes bacteria on its surface.</title>
        <authorList>
            <person name="Treitli S.C."/>
            <person name="Kolisko M."/>
            <person name="Husnik F."/>
            <person name="Keeling P."/>
            <person name="Hampl V."/>
        </authorList>
    </citation>
    <scope>NUCLEOTIDE SEQUENCE [LARGE SCALE GENOMIC DNA]</scope>
    <source>
        <strain evidence="2">ST1C</strain>
    </source>
</reference>
<protein>
    <submittedName>
        <fullName evidence="2">Uncharacterized protein</fullName>
    </submittedName>
</protein>
<name>A0A5J4X130_9EUKA</name>
<feature type="region of interest" description="Disordered" evidence="1">
    <location>
        <begin position="1163"/>
        <end position="1209"/>
    </location>
</feature>
<feature type="compositionally biased region" description="Basic residues" evidence="1">
    <location>
        <begin position="2149"/>
        <end position="2170"/>
    </location>
</feature>
<feature type="compositionally biased region" description="Low complexity" evidence="1">
    <location>
        <begin position="2089"/>
        <end position="2137"/>
    </location>
</feature>
<feature type="compositionally biased region" description="Polar residues" evidence="1">
    <location>
        <begin position="1180"/>
        <end position="1200"/>
    </location>
</feature>
<feature type="compositionally biased region" description="Acidic residues" evidence="1">
    <location>
        <begin position="993"/>
        <end position="1004"/>
    </location>
</feature>
<comment type="caution">
    <text evidence="2">The sequence shown here is derived from an EMBL/GenBank/DDBJ whole genome shotgun (WGS) entry which is preliminary data.</text>
</comment>
<gene>
    <name evidence="2" type="ORF">EZS28_003464</name>
</gene>
<feature type="region of interest" description="Disordered" evidence="1">
    <location>
        <begin position="549"/>
        <end position="585"/>
    </location>
</feature>
<feature type="compositionally biased region" description="Polar residues" evidence="1">
    <location>
        <begin position="2301"/>
        <end position="2327"/>
    </location>
</feature>
<feature type="compositionally biased region" description="Polar residues" evidence="1">
    <location>
        <begin position="2344"/>
        <end position="2362"/>
    </location>
</feature>
<feature type="compositionally biased region" description="Basic and acidic residues" evidence="1">
    <location>
        <begin position="2192"/>
        <end position="2203"/>
    </location>
</feature>
<feature type="region of interest" description="Disordered" evidence="1">
    <location>
        <begin position="2275"/>
        <end position="2362"/>
    </location>
</feature>
<feature type="compositionally biased region" description="Basic and acidic residues" evidence="1">
    <location>
        <begin position="1006"/>
        <end position="1015"/>
    </location>
</feature>
<feature type="compositionally biased region" description="Acidic residues" evidence="1">
    <location>
        <begin position="200"/>
        <end position="216"/>
    </location>
</feature>
<feature type="compositionally biased region" description="Polar residues" evidence="1">
    <location>
        <begin position="2227"/>
        <end position="2246"/>
    </location>
</feature>
<feature type="compositionally biased region" description="Basic and acidic residues" evidence="1">
    <location>
        <begin position="2171"/>
        <end position="2182"/>
    </location>
</feature>
<evidence type="ECO:0000313" key="3">
    <source>
        <dbReference type="Proteomes" id="UP000324800"/>
    </source>
</evidence>
<feature type="region of interest" description="Disordered" evidence="1">
    <location>
        <begin position="347"/>
        <end position="396"/>
    </location>
</feature>
<dbReference type="Proteomes" id="UP000324800">
    <property type="component" value="Unassembled WGS sequence"/>
</dbReference>
<evidence type="ECO:0000313" key="2">
    <source>
        <dbReference type="EMBL" id="KAA6401008.1"/>
    </source>
</evidence>
<feature type="compositionally biased region" description="Acidic residues" evidence="1">
    <location>
        <begin position="2328"/>
        <end position="2337"/>
    </location>
</feature>
<feature type="compositionally biased region" description="Low complexity" evidence="1">
    <location>
        <begin position="2276"/>
        <end position="2300"/>
    </location>
</feature>
<feature type="compositionally biased region" description="Polar residues" evidence="1">
    <location>
        <begin position="549"/>
        <end position="569"/>
    </location>
</feature>
<feature type="compositionally biased region" description="Low complexity" evidence="1">
    <location>
        <begin position="2205"/>
        <end position="2221"/>
    </location>
</feature>
<feature type="compositionally biased region" description="Low complexity" evidence="1">
    <location>
        <begin position="180"/>
        <end position="199"/>
    </location>
</feature>
<accession>A0A5J4X130</accession>
<feature type="compositionally biased region" description="Polar residues" evidence="1">
    <location>
        <begin position="576"/>
        <end position="585"/>
    </location>
</feature>
<feature type="compositionally biased region" description="Basic residues" evidence="1">
    <location>
        <begin position="1166"/>
        <end position="1178"/>
    </location>
</feature>